<protein>
    <submittedName>
        <fullName evidence="1">Uncharacterized protein</fullName>
    </submittedName>
</protein>
<evidence type="ECO:0000313" key="1">
    <source>
        <dbReference type="EMBL" id="GAH12424.1"/>
    </source>
</evidence>
<reference evidence="1" key="1">
    <citation type="journal article" date="2014" name="Front. Microbiol.">
        <title>High frequency of phylogenetically diverse reductive dehalogenase-homologous genes in deep subseafloor sedimentary metagenomes.</title>
        <authorList>
            <person name="Kawai M."/>
            <person name="Futagami T."/>
            <person name="Toyoda A."/>
            <person name="Takaki Y."/>
            <person name="Nishi S."/>
            <person name="Hori S."/>
            <person name="Arai W."/>
            <person name="Tsubouchi T."/>
            <person name="Morono Y."/>
            <person name="Uchiyama I."/>
            <person name="Ito T."/>
            <person name="Fujiyama A."/>
            <person name="Inagaki F."/>
            <person name="Takami H."/>
        </authorList>
    </citation>
    <scope>NUCLEOTIDE SEQUENCE</scope>
    <source>
        <strain evidence="1">Expedition CK06-06</strain>
    </source>
</reference>
<proteinExistence type="predicted"/>
<name>X1E5G3_9ZZZZ</name>
<dbReference type="EMBL" id="BART01031258">
    <property type="protein sequence ID" value="GAH12424.1"/>
    <property type="molecule type" value="Genomic_DNA"/>
</dbReference>
<accession>X1E5G3</accession>
<comment type="caution">
    <text evidence="1">The sequence shown here is derived from an EMBL/GenBank/DDBJ whole genome shotgun (WGS) entry which is preliminary data.</text>
</comment>
<feature type="non-terminal residue" evidence="1">
    <location>
        <position position="93"/>
    </location>
</feature>
<organism evidence="1">
    <name type="scientific">marine sediment metagenome</name>
    <dbReference type="NCBI Taxonomy" id="412755"/>
    <lineage>
        <taxon>unclassified sequences</taxon>
        <taxon>metagenomes</taxon>
        <taxon>ecological metagenomes</taxon>
    </lineage>
</organism>
<gene>
    <name evidence="1" type="ORF">S01H4_54338</name>
</gene>
<dbReference type="AlphaFoldDB" id="X1E5G3"/>
<sequence length="93" mass="10249">MDMLTAFYNLRAGVYGPLARGSQFLIPTYSGKGFSNIAVKVLTVVQQEKQDFFPSHGLLLSVTLDPEVFDTDSGNLCFWFDDAGIPVRGIVED</sequence>